<proteinExistence type="predicted"/>
<dbReference type="AlphaFoldDB" id="A0AAD6ZTE2"/>
<protein>
    <submittedName>
        <fullName evidence="2">Uncharacterized protein</fullName>
    </submittedName>
</protein>
<feature type="region of interest" description="Disordered" evidence="1">
    <location>
        <begin position="1"/>
        <end position="21"/>
    </location>
</feature>
<keyword evidence="3" id="KW-1185">Reference proteome</keyword>
<sequence length="139" mass="15540">MSRKHRTMKWTTSTADPTNTRRLSEEVAAMGMAFDTPVEDANQTEALAPELELTGKWGLPLEEVMASMGTRMMLPSMARDNEHTAISCLEIRFACAMDDRPWADIATEDRVRVTPHPDGIESHEVVNIGGEIVERGKKR</sequence>
<evidence type="ECO:0000313" key="2">
    <source>
        <dbReference type="EMBL" id="KAJ7337706.1"/>
    </source>
</evidence>
<reference evidence="2" key="1">
    <citation type="submission" date="2023-03" db="EMBL/GenBank/DDBJ databases">
        <title>Massive genome expansion in bonnet fungi (Mycena s.s.) driven by repeated elements and novel gene families across ecological guilds.</title>
        <authorList>
            <consortium name="Lawrence Berkeley National Laboratory"/>
            <person name="Harder C.B."/>
            <person name="Miyauchi S."/>
            <person name="Viragh M."/>
            <person name="Kuo A."/>
            <person name="Thoen E."/>
            <person name="Andreopoulos B."/>
            <person name="Lu D."/>
            <person name="Skrede I."/>
            <person name="Drula E."/>
            <person name="Henrissat B."/>
            <person name="Morin E."/>
            <person name="Kohler A."/>
            <person name="Barry K."/>
            <person name="LaButti K."/>
            <person name="Morin E."/>
            <person name="Salamov A."/>
            <person name="Lipzen A."/>
            <person name="Mereny Z."/>
            <person name="Hegedus B."/>
            <person name="Baldrian P."/>
            <person name="Stursova M."/>
            <person name="Weitz H."/>
            <person name="Taylor A."/>
            <person name="Grigoriev I.V."/>
            <person name="Nagy L.G."/>
            <person name="Martin F."/>
            <person name="Kauserud H."/>
        </authorList>
    </citation>
    <scope>NUCLEOTIDE SEQUENCE</scope>
    <source>
        <strain evidence="2">CBHHK002</strain>
    </source>
</reference>
<dbReference type="EMBL" id="JARIHO010000029">
    <property type="protein sequence ID" value="KAJ7337706.1"/>
    <property type="molecule type" value="Genomic_DNA"/>
</dbReference>
<feature type="compositionally biased region" description="Polar residues" evidence="1">
    <location>
        <begin position="9"/>
        <end position="21"/>
    </location>
</feature>
<name>A0AAD6ZTE2_9AGAR</name>
<organism evidence="2 3">
    <name type="scientific">Mycena albidolilacea</name>
    <dbReference type="NCBI Taxonomy" id="1033008"/>
    <lineage>
        <taxon>Eukaryota</taxon>
        <taxon>Fungi</taxon>
        <taxon>Dikarya</taxon>
        <taxon>Basidiomycota</taxon>
        <taxon>Agaricomycotina</taxon>
        <taxon>Agaricomycetes</taxon>
        <taxon>Agaricomycetidae</taxon>
        <taxon>Agaricales</taxon>
        <taxon>Marasmiineae</taxon>
        <taxon>Mycenaceae</taxon>
        <taxon>Mycena</taxon>
    </lineage>
</organism>
<gene>
    <name evidence="2" type="ORF">DFH08DRAFT_813028</name>
</gene>
<comment type="caution">
    <text evidence="2">The sequence shown here is derived from an EMBL/GenBank/DDBJ whole genome shotgun (WGS) entry which is preliminary data.</text>
</comment>
<evidence type="ECO:0000256" key="1">
    <source>
        <dbReference type="SAM" id="MobiDB-lite"/>
    </source>
</evidence>
<evidence type="ECO:0000313" key="3">
    <source>
        <dbReference type="Proteomes" id="UP001218218"/>
    </source>
</evidence>
<dbReference type="Proteomes" id="UP001218218">
    <property type="component" value="Unassembled WGS sequence"/>
</dbReference>
<accession>A0AAD6ZTE2</accession>